<evidence type="ECO:0000313" key="3">
    <source>
        <dbReference type="EMBL" id="KAK8962295.1"/>
    </source>
</evidence>
<dbReference type="PANTHER" id="PTHR33374">
    <property type="entry name" value="ARABINOGALACTAN PROTEIN 20"/>
    <property type="match status" value="1"/>
</dbReference>
<name>A0ABR2ME80_9ASPA</name>
<evidence type="ECO:0000256" key="2">
    <source>
        <dbReference type="SAM" id="SignalP"/>
    </source>
</evidence>
<keyword evidence="1" id="KW-1133">Transmembrane helix</keyword>
<evidence type="ECO:0000256" key="1">
    <source>
        <dbReference type="SAM" id="Phobius"/>
    </source>
</evidence>
<feature type="chain" id="PRO_5046932260" evidence="2">
    <location>
        <begin position="33"/>
        <end position="73"/>
    </location>
</feature>
<protein>
    <submittedName>
        <fullName evidence="3">Arabinogalactan peptide 20</fullName>
    </submittedName>
</protein>
<evidence type="ECO:0000313" key="4">
    <source>
        <dbReference type="Proteomes" id="UP001412067"/>
    </source>
</evidence>
<accession>A0ABR2ME80</accession>
<sequence length="73" mass="7968">MEGYFRRAKKMVCFKSWALLFVAFFLPGLAQTINGQAATPAASPQMSNDGTAIDQGIAYLLMLAALIVTYLIH</sequence>
<keyword evidence="4" id="KW-1185">Reference proteome</keyword>
<feature type="transmembrane region" description="Helical" evidence="1">
    <location>
        <begin position="56"/>
        <end position="72"/>
    </location>
</feature>
<keyword evidence="2" id="KW-0732">Signal</keyword>
<dbReference type="InterPro" id="IPR009424">
    <property type="entry name" value="AGP16/20/22/41"/>
</dbReference>
<comment type="caution">
    <text evidence="3">The sequence shown here is derived from an EMBL/GenBank/DDBJ whole genome shotgun (WGS) entry which is preliminary data.</text>
</comment>
<dbReference type="EMBL" id="JBBWWR010000008">
    <property type="protein sequence ID" value="KAK8962295.1"/>
    <property type="molecule type" value="Genomic_DNA"/>
</dbReference>
<organism evidence="3 4">
    <name type="scientific">Platanthera guangdongensis</name>
    <dbReference type="NCBI Taxonomy" id="2320717"/>
    <lineage>
        <taxon>Eukaryota</taxon>
        <taxon>Viridiplantae</taxon>
        <taxon>Streptophyta</taxon>
        <taxon>Embryophyta</taxon>
        <taxon>Tracheophyta</taxon>
        <taxon>Spermatophyta</taxon>
        <taxon>Magnoliopsida</taxon>
        <taxon>Liliopsida</taxon>
        <taxon>Asparagales</taxon>
        <taxon>Orchidaceae</taxon>
        <taxon>Orchidoideae</taxon>
        <taxon>Orchideae</taxon>
        <taxon>Orchidinae</taxon>
        <taxon>Platanthera</taxon>
    </lineage>
</organism>
<keyword evidence="1" id="KW-0472">Membrane</keyword>
<feature type="signal peptide" evidence="2">
    <location>
        <begin position="1"/>
        <end position="32"/>
    </location>
</feature>
<dbReference type="Pfam" id="PF06376">
    <property type="entry name" value="AGP"/>
    <property type="match status" value="1"/>
</dbReference>
<dbReference type="Proteomes" id="UP001412067">
    <property type="component" value="Unassembled WGS sequence"/>
</dbReference>
<reference evidence="3 4" key="1">
    <citation type="journal article" date="2022" name="Nat. Plants">
        <title>Genomes of leafy and leafless Platanthera orchids illuminate the evolution of mycoheterotrophy.</title>
        <authorList>
            <person name="Li M.H."/>
            <person name="Liu K.W."/>
            <person name="Li Z."/>
            <person name="Lu H.C."/>
            <person name="Ye Q.L."/>
            <person name="Zhang D."/>
            <person name="Wang J.Y."/>
            <person name="Li Y.F."/>
            <person name="Zhong Z.M."/>
            <person name="Liu X."/>
            <person name="Yu X."/>
            <person name="Liu D.K."/>
            <person name="Tu X.D."/>
            <person name="Liu B."/>
            <person name="Hao Y."/>
            <person name="Liao X.Y."/>
            <person name="Jiang Y.T."/>
            <person name="Sun W.H."/>
            <person name="Chen J."/>
            <person name="Chen Y.Q."/>
            <person name="Ai Y."/>
            <person name="Zhai J.W."/>
            <person name="Wu S.S."/>
            <person name="Zhou Z."/>
            <person name="Hsiao Y.Y."/>
            <person name="Wu W.L."/>
            <person name="Chen Y.Y."/>
            <person name="Lin Y.F."/>
            <person name="Hsu J.L."/>
            <person name="Li C.Y."/>
            <person name="Wang Z.W."/>
            <person name="Zhao X."/>
            <person name="Zhong W.Y."/>
            <person name="Ma X.K."/>
            <person name="Ma L."/>
            <person name="Huang J."/>
            <person name="Chen G.Z."/>
            <person name="Huang M.Z."/>
            <person name="Huang L."/>
            <person name="Peng D.H."/>
            <person name="Luo Y.B."/>
            <person name="Zou S.Q."/>
            <person name="Chen S.P."/>
            <person name="Lan S."/>
            <person name="Tsai W.C."/>
            <person name="Van de Peer Y."/>
            <person name="Liu Z.J."/>
        </authorList>
    </citation>
    <scope>NUCLEOTIDE SEQUENCE [LARGE SCALE GENOMIC DNA]</scope>
    <source>
        <strain evidence="3">Lor288</strain>
    </source>
</reference>
<gene>
    <name evidence="3" type="primary">AGP20</name>
    <name evidence="3" type="ORF">KSP40_PGU021967</name>
</gene>
<keyword evidence="1" id="KW-0812">Transmembrane</keyword>
<proteinExistence type="predicted"/>